<reference evidence="11" key="1">
    <citation type="submission" date="2016-06" db="EMBL/GenBank/DDBJ databases">
        <authorList>
            <person name="Van Tyne D."/>
        </authorList>
    </citation>
    <scope>NUCLEOTIDE SEQUENCE</scope>
    <source>
        <strain evidence="11">JM9A</strain>
    </source>
</reference>
<evidence type="ECO:0000256" key="5">
    <source>
        <dbReference type="ARBA" id="ARBA00012684"/>
    </source>
</evidence>
<dbReference type="PANTHER" id="PTHR43198">
    <property type="entry name" value="BIFUNCTIONAL TH2 PROTEIN"/>
    <property type="match status" value="1"/>
</dbReference>
<protein>
    <recommendedName>
        <fullName evidence="6 9">Aminopyrimidine aminohydrolase</fullName>
        <ecNumber evidence="5 9">3.5.99.2</ecNumber>
    </recommendedName>
</protein>
<dbReference type="CDD" id="cd19364">
    <property type="entry name" value="TenA_C_BsTenA-like"/>
    <property type="match status" value="1"/>
</dbReference>
<gene>
    <name evidence="11" type="ORF">BAU18_000220</name>
</gene>
<comment type="caution">
    <text evidence="11">The sequence shown here is derived from an EMBL/GenBank/DDBJ whole genome shotgun (WGS) entry which is preliminary data.</text>
</comment>
<proteinExistence type="inferred from homology"/>
<evidence type="ECO:0000256" key="6">
    <source>
        <dbReference type="ARBA" id="ARBA00013647"/>
    </source>
</evidence>
<evidence type="ECO:0000256" key="7">
    <source>
        <dbReference type="ARBA" id="ARBA00022977"/>
    </source>
</evidence>
<dbReference type="Gene3D" id="1.20.910.10">
    <property type="entry name" value="Heme oxygenase-like"/>
    <property type="match status" value="1"/>
</dbReference>
<dbReference type="NCBIfam" id="TIGR04306">
    <property type="entry name" value="salvage_TenA"/>
    <property type="match status" value="1"/>
</dbReference>
<dbReference type="EMBL" id="MAEI02000001">
    <property type="protein sequence ID" value="MEO1780669.1"/>
    <property type="molecule type" value="Genomic_DNA"/>
</dbReference>
<comment type="pathway">
    <text evidence="2 9">Cofactor biosynthesis; thiamine diphosphate biosynthesis.</text>
</comment>
<evidence type="ECO:0000256" key="2">
    <source>
        <dbReference type="ARBA" id="ARBA00004948"/>
    </source>
</evidence>
<name>A0ABV0EXZ3_9ENTE</name>
<comment type="catalytic activity">
    <reaction evidence="8 9">
        <text>thiamine + H2O = 5-(2-hydroxyethyl)-4-methylthiazole + 4-amino-5-hydroxymethyl-2-methylpyrimidine + H(+)</text>
        <dbReference type="Rhea" id="RHEA:17509"/>
        <dbReference type="ChEBI" id="CHEBI:15377"/>
        <dbReference type="ChEBI" id="CHEBI:15378"/>
        <dbReference type="ChEBI" id="CHEBI:16892"/>
        <dbReference type="ChEBI" id="CHEBI:17957"/>
        <dbReference type="ChEBI" id="CHEBI:18385"/>
        <dbReference type="EC" id="3.5.99.2"/>
    </reaction>
</comment>
<feature type="domain" description="Thiaminase-2/PQQC" evidence="10">
    <location>
        <begin position="12"/>
        <end position="214"/>
    </location>
</feature>
<keyword evidence="7 9" id="KW-0784">Thiamine biosynthesis</keyword>
<comment type="catalytic activity">
    <reaction evidence="1 9">
        <text>4-amino-5-aminomethyl-2-methylpyrimidine + H2O = 4-amino-5-hydroxymethyl-2-methylpyrimidine + NH4(+)</text>
        <dbReference type="Rhea" id="RHEA:31799"/>
        <dbReference type="ChEBI" id="CHEBI:15377"/>
        <dbReference type="ChEBI" id="CHEBI:16892"/>
        <dbReference type="ChEBI" id="CHEBI:28938"/>
        <dbReference type="ChEBI" id="CHEBI:63416"/>
        <dbReference type="EC" id="3.5.99.2"/>
    </reaction>
</comment>
<organism evidence="11 12">
    <name type="scientific">Enterococcus diestrammenae</name>
    <dbReference type="NCBI Taxonomy" id="1155073"/>
    <lineage>
        <taxon>Bacteria</taxon>
        <taxon>Bacillati</taxon>
        <taxon>Bacillota</taxon>
        <taxon>Bacilli</taxon>
        <taxon>Lactobacillales</taxon>
        <taxon>Enterococcaceae</taxon>
        <taxon>Enterococcus</taxon>
    </lineage>
</organism>
<evidence type="ECO:0000259" key="10">
    <source>
        <dbReference type="Pfam" id="PF03070"/>
    </source>
</evidence>
<evidence type="ECO:0000256" key="3">
    <source>
        <dbReference type="ARBA" id="ARBA00010264"/>
    </source>
</evidence>
<keyword evidence="9" id="KW-0378">Hydrolase</keyword>
<comment type="similarity">
    <text evidence="3 9">Belongs to the TenA family.</text>
</comment>
<comment type="function">
    <text evidence="9">Catalyzes an amino-pyrimidine hydrolysis reaction at the C5' of the pyrimidine moiety of thiamine compounds, a reaction that is part of a thiamine salvage pathway.</text>
</comment>
<evidence type="ECO:0000256" key="9">
    <source>
        <dbReference type="RuleBase" id="RU363093"/>
    </source>
</evidence>
<comment type="subunit">
    <text evidence="4">Homotetramer.</text>
</comment>
<dbReference type="EC" id="3.5.99.2" evidence="5 9"/>
<evidence type="ECO:0000256" key="8">
    <source>
        <dbReference type="ARBA" id="ARBA00048337"/>
    </source>
</evidence>
<evidence type="ECO:0000256" key="4">
    <source>
        <dbReference type="ARBA" id="ARBA00011881"/>
    </source>
</evidence>
<evidence type="ECO:0000313" key="11">
    <source>
        <dbReference type="EMBL" id="MEO1780669.1"/>
    </source>
</evidence>
<dbReference type="PANTHER" id="PTHR43198:SF2">
    <property type="entry name" value="SI:CH1073-67J19.1-RELATED"/>
    <property type="match status" value="1"/>
</dbReference>
<reference evidence="11" key="2">
    <citation type="submission" date="2024-02" db="EMBL/GenBank/DDBJ databases">
        <title>The Genome Sequence of Enterococcus diestrammenae JM9A.</title>
        <authorList>
            <person name="Earl A."/>
            <person name="Manson A."/>
            <person name="Gilmore M."/>
            <person name="Sanders J."/>
            <person name="Shea T."/>
            <person name="Howe W."/>
            <person name="Livny J."/>
            <person name="Cuomo C."/>
            <person name="Neafsey D."/>
            <person name="Birren B."/>
        </authorList>
    </citation>
    <scope>NUCLEOTIDE SEQUENCE</scope>
    <source>
        <strain evidence="11">JM9A</strain>
    </source>
</reference>
<dbReference type="InterPro" id="IPR016084">
    <property type="entry name" value="Haem_Oase-like_multi-hlx"/>
</dbReference>
<dbReference type="Pfam" id="PF03070">
    <property type="entry name" value="TENA_THI-4"/>
    <property type="match status" value="1"/>
</dbReference>
<evidence type="ECO:0000313" key="12">
    <source>
        <dbReference type="Proteomes" id="UP001429357"/>
    </source>
</evidence>
<evidence type="ECO:0000256" key="1">
    <source>
        <dbReference type="ARBA" id="ARBA00001881"/>
    </source>
</evidence>
<dbReference type="InterPro" id="IPR050967">
    <property type="entry name" value="Thiamine_Salvage_TenA"/>
</dbReference>
<dbReference type="SUPFAM" id="SSF48613">
    <property type="entry name" value="Heme oxygenase-like"/>
    <property type="match status" value="1"/>
</dbReference>
<dbReference type="Proteomes" id="UP001429357">
    <property type="component" value="Unassembled WGS sequence"/>
</dbReference>
<dbReference type="InterPro" id="IPR027574">
    <property type="entry name" value="Thiaminase_II"/>
</dbReference>
<sequence length="238" mass="27195">MKTFTEKARQVADPYWQGSFEHLFVRQLAEGTLAPTVFRYYLLQDRYYLEHFGRIYQLIAEKTTDAAVREQMLVNSQGMAAGELAIRQEFFAELEITPEEIATTPIAPTAYHYVSHMYRQLAEGTVATACAGVLPCPWLYQEIGDRLIASGSPNPLYQRWIATYAGEAGQQEVMRQRQLLDRLYEEVAADEQEQMLAAFYISSQLEYQFWEMALILETWPAGAIGGMINGINRREIGI</sequence>
<accession>A0ABV0EXZ3</accession>
<dbReference type="InterPro" id="IPR004305">
    <property type="entry name" value="Thiaminase-2/PQQC"/>
</dbReference>
<dbReference type="RefSeq" id="WP_161869060.1">
    <property type="nucleotide sequence ID" value="NZ_MAEI02000001.1"/>
</dbReference>
<keyword evidence="12" id="KW-1185">Reference proteome</keyword>